<evidence type="ECO:0000313" key="3">
    <source>
        <dbReference type="EMBL" id="SDK79198.1"/>
    </source>
</evidence>
<feature type="signal peptide" evidence="1">
    <location>
        <begin position="1"/>
        <end position="23"/>
    </location>
</feature>
<feature type="domain" description="Alginate export" evidence="2">
    <location>
        <begin position="131"/>
        <end position="377"/>
    </location>
</feature>
<gene>
    <name evidence="3" type="ORF">SAMN05216186_110168</name>
</gene>
<evidence type="ECO:0000259" key="2">
    <source>
        <dbReference type="Pfam" id="PF13372"/>
    </source>
</evidence>
<dbReference type="RefSeq" id="WP_084337783.1">
    <property type="nucleotide sequence ID" value="NZ_FNFD01000010.1"/>
</dbReference>
<protein>
    <submittedName>
        <fullName evidence="3">Alginate export</fullName>
    </submittedName>
</protein>
<feature type="chain" id="PRO_5011455724" evidence="1">
    <location>
        <begin position="24"/>
        <end position="442"/>
    </location>
</feature>
<keyword evidence="4" id="KW-1185">Reference proteome</keyword>
<organism evidence="3 4">
    <name type="scientific">Pseudomonas indica</name>
    <dbReference type="NCBI Taxonomy" id="137658"/>
    <lineage>
        <taxon>Bacteria</taxon>
        <taxon>Pseudomonadati</taxon>
        <taxon>Pseudomonadota</taxon>
        <taxon>Gammaproteobacteria</taxon>
        <taxon>Pseudomonadales</taxon>
        <taxon>Pseudomonadaceae</taxon>
        <taxon>Pseudomonas</taxon>
    </lineage>
</organism>
<dbReference type="InterPro" id="IPR025388">
    <property type="entry name" value="Alginate_export_dom"/>
</dbReference>
<dbReference type="EMBL" id="FNFD01000010">
    <property type="protein sequence ID" value="SDK79198.1"/>
    <property type="molecule type" value="Genomic_DNA"/>
</dbReference>
<dbReference type="STRING" id="137658.SAMN05216186_110168"/>
<keyword evidence="1" id="KW-0732">Signal</keyword>
<dbReference type="Gene3D" id="2.40.160.100">
    <property type="match status" value="1"/>
</dbReference>
<accession>A0A1G9ET29</accession>
<sequence length="442" mass="48268">MIRLPFTPTLLAVALLSSASAMAGYSFESGGLEGEVSLTASAAALFSRNSNFGLGRLDTRTGEIGDKHANWQELAIKPALTLQYHLGPDFDLLAGGSVVGASTFGDGDAGGFTRSSDGRTSVEEAYAGFRAGQWRFTAGRQDYMIGQGFIVMDGNLDMHNDGAYWLGPRTAFRDSAVLGWSGEALSAQAFTLRSDDHLGDYRMSGLNADYQLGELATLGAMAMKLDSEERSSNLAAPREGMKVYNLRALNVVLPGLSDLTLNGEYAVQRGSGEGTEFDAKAWYLGGEYRFSQLPLQPRLGYRYAYFSGDDDLGDNRQKAWDALSKGYIDWGTWLIGDITGNYLLNNSNQKVHTWSLKSEVAPGVTLGTLYHRFSLDEQNLFGAPLSSTRFADEHALFVDWSPSASLSTSLSYNWVKAKSAAKEFFGNDRDFSALQLYVTYRY</sequence>
<reference evidence="3 4" key="1">
    <citation type="submission" date="2016-10" db="EMBL/GenBank/DDBJ databases">
        <authorList>
            <person name="de Groot N.N."/>
        </authorList>
    </citation>
    <scope>NUCLEOTIDE SEQUENCE [LARGE SCALE GENOMIC DNA]</scope>
    <source>
        <strain evidence="3 4">JCM 21544</strain>
    </source>
</reference>
<dbReference type="SUPFAM" id="SSF56935">
    <property type="entry name" value="Porins"/>
    <property type="match status" value="1"/>
</dbReference>
<dbReference type="InterPro" id="IPR053728">
    <property type="entry name" value="Alginate_Permeability_Chnl"/>
</dbReference>
<dbReference type="AlphaFoldDB" id="A0A1G9ET29"/>
<dbReference type="Proteomes" id="UP000198706">
    <property type="component" value="Unassembled WGS sequence"/>
</dbReference>
<evidence type="ECO:0000313" key="4">
    <source>
        <dbReference type="Proteomes" id="UP000198706"/>
    </source>
</evidence>
<name>A0A1G9ET29_9PSED</name>
<dbReference type="Pfam" id="PF13372">
    <property type="entry name" value="Alginate_exp"/>
    <property type="match status" value="1"/>
</dbReference>
<evidence type="ECO:0000256" key="1">
    <source>
        <dbReference type="SAM" id="SignalP"/>
    </source>
</evidence>
<proteinExistence type="predicted"/>